<dbReference type="EMBL" id="GHJT01008308">
    <property type="protein sequence ID" value="MOY42279.1"/>
    <property type="molecule type" value="Transcribed_RNA"/>
</dbReference>
<protein>
    <submittedName>
        <fullName evidence="1">Uncharacterized protein</fullName>
    </submittedName>
</protein>
<name>A0A4D5RYY2_IXOSC</name>
<organism evidence="1">
    <name type="scientific">Ixodes scapularis</name>
    <name type="common">Black-legged tick</name>
    <name type="synonym">Deer tick</name>
    <dbReference type="NCBI Taxonomy" id="6945"/>
    <lineage>
        <taxon>Eukaryota</taxon>
        <taxon>Metazoa</taxon>
        <taxon>Ecdysozoa</taxon>
        <taxon>Arthropoda</taxon>
        <taxon>Chelicerata</taxon>
        <taxon>Arachnida</taxon>
        <taxon>Acari</taxon>
        <taxon>Parasitiformes</taxon>
        <taxon>Ixodida</taxon>
        <taxon>Ixodoidea</taxon>
        <taxon>Ixodidae</taxon>
        <taxon>Ixodinae</taxon>
        <taxon>Ixodes</taxon>
    </lineage>
</organism>
<dbReference type="AlphaFoldDB" id="A0A4D5RYY2"/>
<sequence>MRSLCCAAVNLKKASACFCDAPYDDGDDDLGVRGQCAAPAKVGQSRQKFRGQSDSEASFVHSRYNVAHPPMPPAKKKTKNLRNRVGQSLPVCVCVCAFCCSVVQD</sequence>
<accession>A0A4D5RYY2</accession>
<proteinExistence type="predicted"/>
<evidence type="ECO:0000313" key="1">
    <source>
        <dbReference type="EMBL" id="MOY42279.1"/>
    </source>
</evidence>
<reference evidence="1" key="1">
    <citation type="submission" date="2019-04" db="EMBL/GenBank/DDBJ databases">
        <title>An insight into the mialome of Ixodes scapularis.</title>
        <authorList>
            <person name="Ribeiro J.M."/>
            <person name="Mather T.N."/>
            <person name="Karim S."/>
        </authorList>
    </citation>
    <scope>NUCLEOTIDE SEQUENCE</scope>
</reference>